<dbReference type="OMA" id="CNANAYP"/>
<dbReference type="Gene3D" id="2.60.40.10">
    <property type="entry name" value="Immunoglobulins"/>
    <property type="match status" value="2"/>
</dbReference>
<dbReference type="FunFam" id="2.60.40.10:FF:000921">
    <property type="entry name" value="sialoadhesin isoform X1"/>
    <property type="match status" value="2"/>
</dbReference>
<feature type="domain" description="Ig-like" evidence="2">
    <location>
        <begin position="16"/>
        <end position="98"/>
    </location>
</feature>
<dbReference type="PANTHER" id="PTHR47243">
    <property type="entry name" value="SIALOADHESIN"/>
    <property type="match status" value="1"/>
</dbReference>
<reference evidence="3" key="2">
    <citation type="submission" date="2025-09" db="UniProtKB">
        <authorList>
            <consortium name="Ensembl"/>
        </authorList>
    </citation>
    <scope>IDENTIFICATION</scope>
</reference>
<dbReference type="SUPFAM" id="SSF48726">
    <property type="entry name" value="Immunoglobulin"/>
    <property type="match status" value="2"/>
</dbReference>
<dbReference type="SMART" id="SM00408">
    <property type="entry name" value="IGc2"/>
    <property type="match status" value="2"/>
</dbReference>
<dbReference type="AlphaFoldDB" id="A0A8D0DRH6"/>
<feature type="domain" description="Ig-like" evidence="2">
    <location>
        <begin position="113"/>
        <end position="194"/>
    </location>
</feature>
<dbReference type="GO" id="GO:0075512">
    <property type="term" value="P:clathrin-dependent endocytosis of virus by host cell"/>
    <property type="evidence" value="ECO:0007669"/>
    <property type="project" value="TreeGrafter"/>
</dbReference>
<dbReference type="Ensembl" id="ENSSMRT00000023011.1">
    <property type="protein sequence ID" value="ENSSMRP00000019611.1"/>
    <property type="gene ID" value="ENSSMRG00000015288.1"/>
</dbReference>
<dbReference type="Pfam" id="PF13895">
    <property type="entry name" value="Ig_2"/>
    <property type="match status" value="2"/>
</dbReference>
<dbReference type="GO" id="GO:0005770">
    <property type="term" value="C:late endosome"/>
    <property type="evidence" value="ECO:0007669"/>
    <property type="project" value="TreeGrafter"/>
</dbReference>
<dbReference type="GeneTree" id="ENSGT00960000189762"/>
<sequence>MGSVGCCTQIIINALAAVLSVTPYPNLREGEMVTLTCDVPGEDKQDLYYSWYKNNVWIKEGTARNLVFNAVAIGDAGYYSCKAQNDKGSEMSQAVGLSVFCEFSKAQKCVSSARIVITPSSEVHEGQEAHLSCAVSTSSSTPSNYTWYKDGRPLSEAHGNSLEFLQVARSDAGSYYCRVENERSSKSSTSATLSVLCK</sequence>
<reference evidence="3" key="1">
    <citation type="submission" date="2025-08" db="UniProtKB">
        <authorList>
            <consortium name="Ensembl"/>
        </authorList>
    </citation>
    <scope>IDENTIFICATION</scope>
</reference>
<dbReference type="InterPro" id="IPR003599">
    <property type="entry name" value="Ig_sub"/>
</dbReference>
<dbReference type="InterPro" id="IPR007110">
    <property type="entry name" value="Ig-like_dom"/>
</dbReference>
<organism evidence="3 4">
    <name type="scientific">Salvator merianae</name>
    <name type="common">Argentine black and white tegu</name>
    <name type="synonym">Tupinambis merianae</name>
    <dbReference type="NCBI Taxonomy" id="96440"/>
    <lineage>
        <taxon>Eukaryota</taxon>
        <taxon>Metazoa</taxon>
        <taxon>Chordata</taxon>
        <taxon>Craniata</taxon>
        <taxon>Vertebrata</taxon>
        <taxon>Euteleostomi</taxon>
        <taxon>Lepidosauria</taxon>
        <taxon>Squamata</taxon>
        <taxon>Bifurcata</taxon>
        <taxon>Unidentata</taxon>
        <taxon>Episquamata</taxon>
        <taxon>Laterata</taxon>
        <taxon>Teiioidea</taxon>
        <taxon>Teiidae</taxon>
        <taxon>Salvator</taxon>
    </lineage>
</organism>
<dbReference type="GO" id="GO:0046790">
    <property type="term" value="F:virion binding"/>
    <property type="evidence" value="ECO:0007669"/>
    <property type="project" value="TreeGrafter"/>
</dbReference>
<protein>
    <recommendedName>
        <fullName evidence="2">Ig-like domain-containing protein</fullName>
    </recommendedName>
</protein>
<keyword evidence="1" id="KW-0732">Signal</keyword>
<feature type="signal peptide" evidence="1">
    <location>
        <begin position="1"/>
        <end position="20"/>
    </location>
</feature>
<dbReference type="PANTHER" id="PTHR47243:SF1">
    <property type="entry name" value="SIALOADHESIN"/>
    <property type="match status" value="1"/>
</dbReference>
<dbReference type="SMART" id="SM00409">
    <property type="entry name" value="IG"/>
    <property type="match status" value="2"/>
</dbReference>
<dbReference type="InterPro" id="IPR036179">
    <property type="entry name" value="Ig-like_dom_sf"/>
</dbReference>
<name>A0A8D0DRH6_SALMN</name>
<evidence type="ECO:0000313" key="3">
    <source>
        <dbReference type="Ensembl" id="ENSSMRP00000019611.1"/>
    </source>
</evidence>
<dbReference type="InterPro" id="IPR003598">
    <property type="entry name" value="Ig_sub2"/>
</dbReference>
<dbReference type="GO" id="GO:0005886">
    <property type="term" value="C:plasma membrane"/>
    <property type="evidence" value="ECO:0007669"/>
    <property type="project" value="TreeGrafter"/>
</dbReference>
<feature type="chain" id="PRO_5034897632" description="Ig-like domain-containing protein" evidence="1">
    <location>
        <begin position="21"/>
        <end position="198"/>
    </location>
</feature>
<dbReference type="InterPro" id="IPR013783">
    <property type="entry name" value="Ig-like_fold"/>
</dbReference>
<dbReference type="GO" id="GO:0005769">
    <property type="term" value="C:early endosome"/>
    <property type="evidence" value="ECO:0007669"/>
    <property type="project" value="TreeGrafter"/>
</dbReference>
<evidence type="ECO:0000313" key="4">
    <source>
        <dbReference type="Proteomes" id="UP000694421"/>
    </source>
</evidence>
<accession>A0A8D0DRH6</accession>
<evidence type="ECO:0000259" key="2">
    <source>
        <dbReference type="PROSITE" id="PS50835"/>
    </source>
</evidence>
<keyword evidence="4" id="KW-1185">Reference proteome</keyword>
<dbReference type="Proteomes" id="UP000694421">
    <property type="component" value="Unplaced"/>
</dbReference>
<dbReference type="PROSITE" id="PS50835">
    <property type="entry name" value="IG_LIKE"/>
    <property type="match status" value="2"/>
</dbReference>
<proteinExistence type="predicted"/>
<evidence type="ECO:0000256" key="1">
    <source>
        <dbReference type="SAM" id="SignalP"/>
    </source>
</evidence>